<evidence type="ECO:0000313" key="1">
    <source>
        <dbReference type="EMBL" id="KAH0867584.1"/>
    </source>
</evidence>
<proteinExistence type="predicted"/>
<keyword evidence="2" id="KW-1185">Reference proteome</keyword>
<dbReference type="EMBL" id="JAGKQM010000017">
    <property type="protein sequence ID" value="KAH0867584.1"/>
    <property type="molecule type" value="Genomic_DNA"/>
</dbReference>
<evidence type="ECO:0000313" key="2">
    <source>
        <dbReference type="Proteomes" id="UP000824890"/>
    </source>
</evidence>
<gene>
    <name evidence="1" type="ORF">HID58_074606</name>
</gene>
<sequence>MMGSQGRSCSSYGFWVRDGGIDEAAEEASAQKKSVSLQIQAAVTIEAAEDYARRFESGINEVSFLYQLR</sequence>
<protein>
    <submittedName>
        <fullName evidence="1">Uncharacterized protein</fullName>
    </submittedName>
</protein>
<organism evidence="1 2">
    <name type="scientific">Brassica napus</name>
    <name type="common">Rape</name>
    <dbReference type="NCBI Taxonomy" id="3708"/>
    <lineage>
        <taxon>Eukaryota</taxon>
        <taxon>Viridiplantae</taxon>
        <taxon>Streptophyta</taxon>
        <taxon>Embryophyta</taxon>
        <taxon>Tracheophyta</taxon>
        <taxon>Spermatophyta</taxon>
        <taxon>Magnoliopsida</taxon>
        <taxon>eudicotyledons</taxon>
        <taxon>Gunneridae</taxon>
        <taxon>Pentapetalae</taxon>
        <taxon>rosids</taxon>
        <taxon>malvids</taxon>
        <taxon>Brassicales</taxon>
        <taxon>Brassicaceae</taxon>
        <taxon>Brassiceae</taxon>
        <taxon>Brassica</taxon>
    </lineage>
</organism>
<comment type="caution">
    <text evidence="1">The sequence shown here is derived from an EMBL/GenBank/DDBJ whole genome shotgun (WGS) entry which is preliminary data.</text>
</comment>
<dbReference type="Proteomes" id="UP000824890">
    <property type="component" value="Unassembled WGS sequence"/>
</dbReference>
<name>A0ABQ7YIL1_BRANA</name>
<reference evidence="1 2" key="1">
    <citation type="submission" date="2021-05" db="EMBL/GenBank/DDBJ databases">
        <title>Genome Assembly of Synthetic Allotetraploid Brassica napus Reveals Homoeologous Exchanges between Subgenomes.</title>
        <authorList>
            <person name="Davis J.T."/>
        </authorList>
    </citation>
    <scope>NUCLEOTIDE SEQUENCE [LARGE SCALE GENOMIC DNA]</scope>
    <source>
        <strain evidence="2">cv. Da-Ae</strain>
        <tissue evidence="1">Seedling</tissue>
    </source>
</reference>
<accession>A0ABQ7YIL1</accession>